<feature type="non-terminal residue" evidence="1">
    <location>
        <position position="62"/>
    </location>
</feature>
<protein>
    <submittedName>
        <fullName evidence="1">Uncharacterized protein</fullName>
    </submittedName>
</protein>
<dbReference type="EMBL" id="CAWUPB010001111">
    <property type="protein sequence ID" value="CAK7338090.1"/>
    <property type="molecule type" value="Genomic_DNA"/>
</dbReference>
<accession>A0AAV1RNW3</accession>
<dbReference type="AlphaFoldDB" id="A0AAV1RNW3"/>
<sequence>CEESAHGPLGFVAFQHNRANYQILKAHAIVVILVPDDAKLEEFDSILTYTVPSTSSRMPIKK</sequence>
<organism evidence="1 2">
    <name type="scientific">Dovyalis caffra</name>
    <dbReference type="NCBI Taxonomy" id="77055"/>
    <lineage>
        <taxon>Eukaryota</taxon>
        <taxon>Viridiplantae</taxon>
        <taxon>Streptophyta</taxon>
        <taxon>Embryophyta</taxon>
        <taxon>Tracheophyta</taxon>
        <taxon>Spermatophyta</taxon>
        <taxon>Magnoliopsida</taxon>
        <taxon>eudicotyledons</taxon>
        <taxon>Gunneridae</taxon>
        <taxon>Pentapetalae</taxon>
        <taxon>rosids</taxon>
        <taxon>fabids</taxon>
        <taxon>Malpighiales</taxon>
        <taxon>Salicaceae</taxon>
        <taxon>Flacourtieae</taxon>
        <taxon>Dovyalis</taxon>
    </lineage>
</organism>
<dbReference type="Proteomes" id="UP001314170">
    <property type="component" value="Unassembled WGS sequence"/>
</dbReference>
<evidence type="ECO:0000313" key="1">
    <source>
        <dbReference type="EMBL" id="CAK7338090.1"/>
    </source>
</evidence>
<evidence type="ECO:0000313" key="2">
    <source>
        <dbReference type="Proteomes" id="UP001314170"/>
    </source>
</evidence>
<reference evidence="1 2" key="1">
    <citation type="submission" date="2024-01" db="EMBL/GenBank/DDBJ databases">
        <authorList>
            <person name="Waweru B."/>
        </authorList>
    </citation>
    <scope>NUCLEOTIDE SEQUENCE [LARGE SCALE GENOMIC DNA]</scope>
</reference>
<name>A0AAV1RNW3_9ROSI</name>
<gene>
    <name evidence="1" type="ORF">DCAF_LOCUS13132</name>
</gene>
<feature type="non-terminal residue" evidence="1">
    <location>
        <position position="1"/>
    </location>
</feature>
<proteinExistence type="predicted"/>
<keyword evidence="2" id="KW-1185">Reference proteome</keyword>
<comment type="caution">
    <text evidence="1">The sequence shown here is derived from an EMBL/GenBank/DDBJ whole genome shotgun (WGS) entry which is preliminary data.</text>
</comment>